<protein>
    <submittedName>
        <fullName evidence="2">Uncharacterized protein</fullName>
    </submittedName>
</protein>
<gene>
    <name evidence="2" type="ORF">INT48_002486</name>
</gene>
<proteinExistence type="predicted"/>
<reference evidence="2" key="1">
    <citation type="submission" date="2021-01" db="EMBL/GenBank/DDBJ databases">
        <title>Metabolic potential, ecology and presence of endohyphal bacteria is reflected in genomic diversity of Mucoromycotina.</title>
        <authorList>
            <person name="Muszewska A."/>
            <person name="Okrasinska A."/>
            <person name="Steczkiewicz K."/>
            <person name="Drgas O."/>
            <person name="Orlowska M."/>
            <person name="Perlinska-Lenart U."/>
            <person name="Aleksandrzak-Piekarczyk T."/>
            <person name="Szatraj K."/>
            <person name="Zielenkiewicz U."/>
            <person name="Pilsyk S."/>
            <person name="Malc E."/>
            <person name="Mieczkowski P."/>
            <person name="Kruszewska J.S."/>
            <person name="Biernat P."/>
            <person name="Pawlowska J."/>
        </authorList>
    </citation>
    <scope>NUCLEOTIDE SEQUENCE</scope>
    <source>
        <strain evidence="2">WA0000018081</strain>
    </source>
</reference>
<evidence type="ECO:0000313" key="3">
    <source>
        <dbReference type="Proteomes" id="UP000613177"/>
    </source>
</evidence>
<evidence type="ECO:0000313" key="2">
    <source>
        <dbReference type="EMBL" id="KAG2229645.1"/>
    </source>
</evidence>
<organism evidence="2 3">
    <name type="scientific">Thamnidium elegans</name>
    <dbReference type="NCBI Taxonomy" id="101142"/>
    <lineage>
        <taxon>Eukaryota</taxon>
        <taxon>Fungi</taxon>
        <taxon>Fungi incertae sedis</taxon>
        <taxon>Mucoromycota</taxon>
        <taxon>Mucoromycotina</taxon>
        <taxon>Mucoromycetes</taxon>
        <taxon>Mucorales</taxon>
        <taxon>Mucorineae</taxon>
        <taxon>Mucoraceae</taxon>
        <taxon>Thamnidium</taxon>
    </lineage>
</organism>
<sequence length="78" mass="9359">MSIQNNEPRQDTIQHLSILKERLEKYKLKNQVITQKEIELEAMRIEKEKLDKEREAIRLETEKQALILELQRVSMVKA</sequence>
<evidence type="ECO:0000256" key="1">
    <source>
        <dbReference type="SAM" id="Coils"/>
    </source>
</evidence>
<feature type="non-terminal residue" evidence="2">
    <location>
        <position position="1"/>
    </location>
</feature>
<name>A0A8H7SH46_9FUNG</name>
<dbReference type="Proteomes" id="UP000613177">
    <property type="component" value="Unassembled WGS sequence"/>
</dbReference>
<accession>A0A8H7SH46</accession>
<comment type="caution">
    <text evidence="2">The sequence shown here is derived from an EMBL/GenBank/DDBJ whole genome shotgun (WGS) entry which is preliminary data.</text>
</comment>
<keyword evidence="1" id="KW-0175">Coiled coil</keyword>
<dbReference type="AlphaFoldDB" id="A0A8H7SH46"/>
<dbReference type="EMBL" id="JAEPRE010000255">
    <property type="protein sequence ID" value="KAG2229645.1"/>
    <property type="molecule type" value="Genomic_DNA"/>
</dbReference>
<keyword evidence="3" id="KW-1185">Reference proteome</keyword>
<feature type="coiled-coil region" evidence="1">
    <location>
        <begin position="16"/>
        <end position="69"/>
    </location>
</feature>